<comment type="similarity">
    <text evidence="1">Belongs to the short-chain dehydrogenases/reductases (SDR) family.</text>
</comment>
<dbReference type="SUPFAM" id="SSF51735">
    <property type="entry name" value="NAD(P)-binding Rossmann-fold domains"/>
    <property type="match status" value="1"/>
</dbReference>
<evidence type="ECO:0000313" key="4">
    <source>
        <dbReference type="EMBL" id="SPJ78717.1"/>
    </source>
</evidence>
<dbReference type="Gene3D" id="3.40.50.720">
    <property type="entry name" value="NAD(P)-binding Rossmann-like Domain"/>
    <property type="match status" value="1"/>
</dbReference>
<keyword evidence="5" id="KW-1185">Reference proteome</keyword>
<reference evidence="4" key="1">
    <citation type="submission" date="2018-03" db="EMBL/GenBank/DDBJ databases">
        <authorList>
            <person name="Guldener U."/>
        </authorList>
    </citation>
    <scope>NUCLEOTIDE SEQUENCE</scope>
</reference>
<dbReference type="GO" id="GO:0004316">
    <property type="term" value="F:3-oxoacyl-[acyl-carrier-protein] reductase (NADPH) activity"/>
    <property type="evidence" value="ECO:0007669"/>
    <property type="project" value="UniProtKB-EC"/>
</dbReference>
<dbReference type="PANTHER" id="PTHR42879:SF2">
    <property type="entry name" value="3-OXOACYL-[ACYL-CARRIER-PROTEIN] REDUCTASE FABG"/>
    <property type="match status" value="1"/>
</dbReference>
<dbReference type="Pfam" id="PF13561">
    <property type="entry name" value="adh_short_C2"/>
    <property type="match status" value="1"/>
</dbReference>
<dbReference type="AlphaFoldDB" id="A0AAE8MB12"/>
<evidence type="ECO:0000256" key="2">
    <source>
        <dbReference type="ARBA" id="ARBA00012948"/>
    </source>
</evidence>
<accession>A0AAE8MB12</accession>
<dbReference type="EMBL" id="ONZP01000237">
    <property type="protein sequence ID" value="SPJ78717.1"/>
    <property type="molecule type" value="Genomic_DNA"/>
</dbReference>
<dbReference type="InterPro" id="IPR050259">
    <property type="entry name" value="SDR"/>
</dbReference>
<dbReference type="InterPro" id="IPR036291">
    <property type="entry name" value="NAD(P)-bd_dom_sf"/>
</dbReference>
<protein>
    <recommendedName>
        <fullName evidence="2">3-oxoacyl-[acyl-carrier-protein] reductase</fullName>
        <ecNumber evidence="2">1.1.1.100</ecNumber>
    </recommendedName>
</protein>
<dbReference type="EC" id="1.1.1.100" evidence="2"/>
<sequence length="284" mass="30409">MGSIDAMNNFQQDLAGKNALITGATRGIGRAIALNLARRGANIIGTSSSEATLHLFKSLEADIADSYRHHQASIPRLIGVPANILSLETPERLADLVQDHFNGELNILVNNACYDEMRPMGSLDDDFVQKVLLGNCHHPVMLMDVLYRRGYIKPYSRIINLSSISGRQIPFPSMYLVGACKAVLEALTRTWATLLADDAATKGTTVNALLVGATATPGLLREAPDVLKEKAREVLRSGVPILGEAGIGRPEDVADVAGLLVGENARWITGGVVSANGGDFPRVM</sequence>
<dbReference type="CDD" id="cd05233">
    <property type="entry name" value="SDR_c"/>
    <property type="match status" value="1"/>
</dbReference>
<comment type="catalytic activity">
    <reaction evidence="3">
        <text>a (3R)-hydroxyacyl-[ACP] + NADP(+) = a 3-oxoacyl-[ACP] + NADPH + H(+)</text>
        <dbReference type="Rhea" id="RHEA:17397"/>
        <dbReference type="Rhea" id="RHEA-COMP:9916"/>
        <dbReference type="Rhea" id="RHEA-COMP:9945"/>
        <dbReference type="ChEBI" id="CHEBI:15378"/>
        <dbReference type="ChEBI" id="CHEBI:57783"/>
        <dbReference type="ChEBI" id="CHEBI:58349"/>
        <dbReference type="ChEBI" id="CHEBI:78776"/>
        <dbReference type="ChEBI" id="CHEBI:78827"/>
        <dbReference type="EC" id="1.1.1.100"/>
    </reaction>
</comment>
<evidence type="ECO:0000256" key="3">
    <source>
        <dbReference type="ARBA" id="ARBA00048508"/>
    </source>
</evidence>
<dbReference type="PANTHER" id="PTHR42879">
    <property type="entry name" value="3-OXOACYL-(ACYL-CARRIER-PROTEIN) REDUCTASE"/>
    <property type="match status" value="1"/>
</dbReference>
<dbReference type="PRINTS" id="PR00081">
    <property type="entry name" value="GDHRDH"/>
</dbReference>
<dbReference type="Proteomes" id="UP001187734">
    <property type="component" value="Unassembled WGS sequence"/>
</dbReference>
<comment type="caution">
    <text evidence="4">The sequence shown here is derived from an EMBL/GenBank/DDBJ whole genome shotgun (WGS) entry which is preliminary data.</text>
</comment>
<name>A0AAE8MB12_9HYPO</name>
<gene>
    <name evidence="4" type="ORF">FTOL_07108</name>
</gene>
<proteinExistence type="inferred from homology"/>
<organism evidence="4 5">
    <name type="scientific">Fusarium torulosum</name>
    <dbReference type="NCBI Taxonomy" id="33205"/>
    <lineage>
        <taxon>Eukaryota</taxon>
        <taxon>Fungi</taxon>
        <taxon>Dikarya</taxon>
        <taxon>Ascomycota</taxon>
        <taxon>Pezizomycotina</taxon>
        <taxon>Sordariomycetes</taxon>
        <taxon>Hypocreomycetidae</taxon>
        <taxon>Hypocreales</taxon>
        <taxon>Nectriaceae</taxon>
        <taxon>Fusarium</taxon>
    </lineage>
</organism>
<evidence type="ECO:0000256" key="1">
    <source>
        <dbReference type="ARBA" id="ARBA00006484"/>
    </source>
</evidence>
<dbReference type="InterPro" id="IPR002347">
    <property type="entry name" value="SDR_fam"/>
</dbReference>
<evidence type="ECO:0000313" key="5">
    <source>
        <dbReference type="Proteomes" id="UP001187734"/>
    </source>
</evidence>